<gene>
    <name evidence="2" type="primary">4</name>
    <name evidence="2" type="ORF">SEA_AZIRA_4</name>
</gene>
<organism evidence="2 3">
    <name type="scientific">Gordonia phage Azira</name>
    <dbReference type="NCBI Taxonomy" id="3035369"/>
    <lineage>
        <taxon>Viruses</taxon>
        <taxon>Duplodnaviria</taxon>
        <taxon>Heunggongvirae</taxon>
        <taxon>Uroviricota</taxon>
        <taxon>Caudoviricetes</taxon>
        <taxon>Aziravirus</taxon>
        <taxon>Aziravirus azira</taxon>
    </lineage>
</organism>
<dbReference type="Proteomes" id="UP001223098">
    <property type="component" value="Segment"/>
</dbReference>
<protein>
    <submittedName>
        <fullName evidence="2">Uncharacterized protein</fullName>
    </submittedName>
</protein>
<keyword evidence="3" id="KW-1185">Reference proteome</keyword>
<name>A0AAF0K139_9CAUD</name>
<dbReference type="GeneID" id="80559198"/>
<reference evidence="2 3" key="1">
    <citation type="submission" date="2023-03" db="EMBL/GenBank/DDBJ databases">
        <authorList>
            <person name="McGarrah C.E.E."/>
            <person name="Algarin-Martinez E.D."/>
            <person name="Cavasini M.E.D."/>
            <person name="Correa V."/>
            <person name="Danielson D.F."/>
            <person name="Dean W.R."/>
            <person name="French J.L."/>
            <person name="Gaskin N."/>
            <person name="Jain U."/>
            <person name="Janvier J."/>
            <person name="Macumber B.M."/>
            <person name="Martini F.K."/>
            <person name="Mazzei S.G."/>
            <person name="Mujica J.M."/>
            <person name="Odegaard O."/>
            <person name="Quarterman C."/>
            <person name="Rand T.M."/>
            <person name="Seidensticker N.S."/>
            <person name="Serrano T."/>
            <person name="Soltys A."/>
            <person name="Ungrey M.D."/>
            <person name="Pollenz R.S."/>
            <person name="Russell D.A."/>
            <person name="Jacobs-Sera D."/>
            <person name="Hatfull G.F."/>
        </authorList>
    </citation>
    <scope>NUCLEOTIDE SEQUENCE [LARGE SCALE GENOMIC DNA]</scope>
</reference>
<dbReference type="KEGG" id="vg:80559198"/>
<evidence type="ECO:0000256" key="1">
    <source>
        <dbReference type="SAM" id="MobiDB-lite"/>
    </source>
</evidence>
<proteinExistence type="predicted"/>
<dbReference type="EMBL" id="OQ709211">
    <property type="protein sequence ID" value="WGH21010.1"/>
    <property type="molecule type" value="Genomic_DNA"/>
</dbReference>
<feature type="compositionally biased region" description="Basic residues" evidence="1">
    <location>
        <begin position="29"/>
        <end position="52"/>
    </location>
</feature>
<feature type="region of interest" description="Disordered" evidence="1">
    <location>
        <begin position="20"/>
        <end position="52"/>
    </location>
</feature>
<dbReference type="RefSeq" id="YP_010842407.1">
    <property type="nucleotide sequence ID" value="NC_079140.1"/>
</dbReference>
<evidence type="ECO:0000313" key="2">
    <source>
        <dbReference type="EMBL" id="WGH21010.1"/>
    </source>
</evidence>
<accession>A0AAF0K139</accession>
<sequence length="52" mass="6019">MAKRGAGGFRSKKQWRWAFATKKSWARDKAHKTKGGKGVRYRRLPSRSKKKG</sequence>
<evidence type="ECO:0000313" key="3">
    <source>
        <dbReference type="Proteomes" id="UP001223098"/>
    </source>
</evidence>